<keyword evidence="9" id="KW-0007">Acetylation</keyword>
<evidence type="ECO:0000256" key="5">
    <source>
        <dbReference type="ARBA" id="ARBA00022723"/>
    </source>
</evidence>
<feature type="compositionally biased region" description="Acidic residues" evidence="15">
    <location>
        <begin position="110"/>
        <end position="122"/>
    </location>
</feature>
<gene>
    <name evidence="17" type="primary">Dgri\GH13734</name>
    <name evidence="17" type="ORF">Dgri_GH13734</name>
</gene>
<dbReference type="InterPro" id="IPR036388">
    <property type="entry name" value="WH-like_DNA-bd_sf"/>
</dbReference>
<keyword evidence="12 14" id="KW-0539">Nucleus</keyword>
<dbReference type="GO" id="GO:0010484">
    <property type="term" value="F:histone H3 acetyltransferase activity"/>
    <property type="evidence" value="ECO:0007669"/>
    <property type="project" value="EnsemblMetazoa"/>
</dbReference>
<dbReference type="FunFam" id="3.40.630.30:FF:000001">
    <property type="entry name" value="Histone acetyltransferase"/>
    <property type="match status" value="1"/>
</dbReference>
<dbReference type="InterPro" id="IPR040706">
    <property type="entry name" value="Zf-MYST"/>
</dbReference>
<dbReference type="GO" id="GO:0010485">
    <property type="term" value="F:histone H4 acetyltransferase activity"/>
    <property type="evidence" value="ECO:0007669"/>
    <property type="project" value="EnsemblMetazoa"/>
</dbReference>
<keyword evidence="11" id="KW-0804">Transcription</keyword>
<dbReference type="EC" id="2.3.1.48" evidence="3 14"/>
<dbReference type="FunCoup" id="B4JQP5">
    <property type="interactions" value="2485"/>
</dbReference>
<comment type="catalytic activity">
    <reaction evidence="14">
        <text>L-lysyl-[protein] + acetyl-CoA = N(6)-acetyl-L-lysyl-[protein] + CoA + H(+)</text>
        <dbReference type="Rhea" id="RHEA:45948"/>
        <dbReference type="Rhea" id="RHEA-COMP:9752"/>
        <dbReference type="Rhea" id="RHEA-COMP:10731"/>
        <dbReference type="ChEBI" id="CHEBI:15378"/>
        <dbReference type="ChEBI" id="CHEBI:29969"/>
        <dbReference type="ChEBI" id="CHEBI:57287"/>
        <dbReference type="ChEBI" id="CHEBI:57288"/>
        <dbReference type="ChEBI" id="CHEBI:61930"/>
        <dbReference type="EC" id="2.3.1.48"/>
    </reaction>
</comment>
<evidence type="ECO:0000256" key="14">
    <source>
        <dbReference type="RuleBase" id="RU361211"/>
    </source>
</evidence>
<evidence type="ECO:0000313" key="17">
    <source>
        <dbReference type="EMBL" id="EDV99225.1"/>
    </source>
</evidence>
<feature type="compositionally biased region" description="Low complexity" evidence="15">
    <location>
        <begin position="1"/>
        <end position="39"/>
    </location>
</feature>
<evidence type="ECO:0000256" key="7">
    <source>
        <dbReference type="ARBA" id="ARBA00022833"/>
    </source>
</evidence>
<dbReference type="Gene3D" id="3.40.630.30">
    <property type="match status" value="1"/>
</dbReference>
<dbReference type="Gene3D" id="1.10.10.10">
    <property type="entry name" value="Winged helix-like DNA-binding domain superfamily/Winged helix DNA-binding domain"/>
    <property type="match status" value="1"/>
</dbReference>
<evidence type="ECO:0000256" key="11">
    <source>
        <dbReference type="ARBA" id="ARBA00023163"/>
    </source>
</evidence>
<feature type="compositionally biased region" description="Basic residues" evidence="15">
    <location>
        <begin position="321"/>
        <end position="332"/>
    </location>
</feature>
<dbReference type="PANTHER" id="PTHR10615:SF161">
    <property type="entry name" value="HISTONE ACETYLTRANSFERASE KAT7"/>
    <property type="match status" value="1"/>
</dbReference>
<dbReference type="PROSITE" id="PS51802">
    <property type="entry name" value="ZF_CCHHC"/>
    <property type="match status" value="1"/>
</dbReference>
<sequence>METNSSSSSTSGSSSSSGSSSCSDTGSSSDSDSSSSGAPRPEEKPQPAKQQQTAVRRKASENEKPKSAAAAGSSSNNNNSSASSNPLASAASKVRAVVASSNQRNGALSSDDDDDDDDDVDDAPPAKKNPRTISNSVAGAGKGAVAAAASARRKPSTGAAAKQTVAASGSKATLPAKTNGNNKRPSLSSSSNSTDDSRKEVKNGRKVPLKLASTATAVRAKQMRAKALQAKANSKNGAAGAGGGGGAAAARRARSRSSDGSDDSDSGSGSETSSMSESEASDSSNSYSSQPPTGKANPKGKRVIVGDSEEERKDKANPMRKLTRSLSMRRSKQQQQQQLHQPKQPSSETETDPELDREQDDKQRVHSKSPAKKSAIAAGFSSMNNINNSLSKCKVKKEMTSIKSRPISPAVQLEKKCPIEGCDSSGHLSGNLDRHFLPEACPIYHNMSASECKERANERRQRNEQRLKLPINIVSTPGNQHSNLKSLTPEQREFLAKIRESRSTFRPMSHSFLNDKVKIDKESRDEDREPSLAGLVPDYDLQLFREAQAQASERIEDELKDLPVGKGIKYISMGKYKMKVWYQSPYPDDAARLPKMYICEFCLRYQKSETGIKRHAQKCVWRHPPGDEIYRKGKLQVWQVDGKRYKQYCQHLCLLAKFFLDHKTLYYDVEPFLFYIMTLADVDGCHIVGYFSKHIPFLQEKNSFYNVSCILTLPPYQRKGYGRLLIDFSYLLTRVEGKIGSPEKPLSDLGLISYRSYWKDVLLDYLCNRSGNTLCIKDVSQEMAIYSYDIVSTLQALGMMKYWKGKHIVLKKQDVLDEYKERVQRRGTFPKIDDSCLRWQPFIPAQPSASP</sequence>
<dbReference type="Gene3D" id="3.30.60.60">
    <property type="entry name" value="N-acetyl transferase-like"/>
    <property type="match status" value="1"/>
</dbReference>
<dbReference type="PhylomeDB" id="B4JQP5"/>
<evidence type="ECO:0000256" key="15">
    <source>
        <dbReference type="SAM" id="MobiDB-lite"/>
    </source>
</evidence>
<keyword evidence="7" id="KW-0862">Zinc</keyword>
<dbReference type="Pfam" id="PF01853">
    <property type="entry name" value="MOZ_SAS"/>
    <property type="match status" value="1"/>
</dbReference>
<evidence type="ECO:0000256" key="13">
    <source>
        <dbReference type="PIRSR" id="PIRSR602717-51"/>
    </source>
</evidence>
<dbReference type="GO" id="GO:0045944">
    <property type="term" value="P:positive regulation of transcription by RNA polymerase II"/>
    <property type="evidence" value="ECO:0007669"/>
    <property type="project" value="EnsemblMetazoa"/>
</dbReference>
<comment type="subcellular location">
    <subcellularLocation>
        <location evidence="1 14">Nucleus</location>
    </subcellularLocation>
</comment>
<dbReference type="CDD" id="cd04301">
    <property type="entry name" value="NAT_SF"/>
    <property type="match status" value="1"/>
</dbReference>
<evidence type="ECO:0000313" key="18">
    <source>
        <dbReference type="Proteomes" id="UP000001070"/>
    </source>
</evidence>
<evidence type="ECO:0000256" key="10">
    <source>
        <dbReference type="ARBA" id="ARBA00023015"/>
    </source>
</evidence>
<keyword evidence="18" id="KW-1185">Reference proteome</keyword>
<feature type="compositionally biased region" description="Low complexity" evidence="15">
    <location>
        <begin position="266"/>
        <end position="289"/>
    </location>
</feature>
<dbReference type="GO" id="GO:0022416">
    <property type="term" value="P:chaeta development"/>
    <property type="evidence" value="ECO:0007669"/>
    <property type="project" value="EnsemblMetazoa"/>
</dbReference>
<dbReference type="eggNOG" id="KOG2747">
    <property type="taxonomic scope" value="Eukaryota"/>
</dbReference>
<evidence type="ECO:0000259" key="16">
    <source>
        <dbReference type="PROSITE" id="PS51726"/>
    </source>
</evidence>
<dbReference type="InterPro" id="IPR050603">
    <property type="entry name" value="MYST_HAT"/>
</dbReference>
<dbReference type="InterPro" id="IPR002515">
    <property type="entry name" value="Znf_C2H2C"/>
</dbReference>
<feature type="compositionally biased region" description="Low complexity" evidence="15">
    <location>
        <begin position="136"/>
        <end position="150"/>
    </location>
</feature>
<accession>B4JQP5</accession>
<dbReference type="GO" id="GO:0009996">
    <property type="term" value="P:negative regulation of cell fate specification"/>
    <property type="evidence" value="ECO:0007669"/>
    <property type="project" value="EnsemblMetazoa"/>
</dbReference>
<evidence type="ECO:0000256" key="12">
    <source>
        <dbReference type="ARBA" id="ARBA00023242"/>
    </source>
</evidence>
<dbReference type="PROSITE" id="PS51726">
    <property type="entry name" value="MYST_HAT"/>
    <property type="match status" value="1"/>
</dbReference>
<feature type="compositionally biased region" description="Polar residues" evidence="15">
    <location>
        <begin position="165"/>
        <end position="185"/>
    </location>
</feature>
<dbReference type="GO" id="GO:0016360">
    <property type="term" value="P:sensory organ precursor cell fate determination"/>
    <property type="evidence" value="ECO:0007669"/>
    <property type="project" value="EnsemblMetazoa"/>
</dbReference>
<dbReference type="SUPFAM" id="SSF103637">
    <property type="entry name" value="CCHHC domain"/>
    <property type="match status" value="1"/>
</dbReference>
<dbReference type="STRING" id="7222.B4JQP5"/>
<dbReference type="InterPro" id="IPR016181">
    <property type="entry name" value="Acyl_CoA_acyltransferase"/>
</dbReference>
<name>B4JQP5_DROGR</name>
<dbReference type="InterPro" id="IPR002717">
    <property type="entry name" value="HAT_MYST-type"/>
</dbReference>
<evidence type="ECO:0000256" key="1">
    <source>
        <dbReference type="ARBA" id="ARBA00004123"/>
    </source>
</evidence>
<feature type="compositionally biased region" description="Basic and acidic residues" evidence="15">
    <location>
        <begin position="354"/>
        <end position="364"/>
    </location>
</feature>
<dbReference type="AlphaFoldDB" id="B4JQP5"/>
<reference evidence="17 18" key="1">
    <citation type="journal article" date="2007" name="Nature">
        <title>Evolution of genes and genomes on the Drosophila phylogeny.</title>
        <authorList>
            <consortium name="Drosophila 12 Genomes Consortium"/>
            <person name="Clark A.G."/>
            <person name="Eisen M.B."/>
            <person name="Smith D.R."/>
            <person name="Bergman C.M."/>
            <person name="Oliver B."/>
            <person name="Markow T.A."/>
            <person name="Kaufman T.C."/>
            <person name="Kellis M."/>
            <person name="Gelbart W."/>
            <person name="Iyer V.N."/>
            <person name="Pollard D.A."/>
            <person name="Sackton T.B."/>
            <person name="Larracuente A.M."/>
            <person name="Singh N.D."/>
            <person name="Abad J.P."/>
            <person name="Abt D.N."/>
            <person name="Adryan B."/>
            <person name="Aguade M."/>
            <person name="Akashi H."/>
            <person name="Anderson W.W."/>
            <person name="Aquadro C.F."/>
            <person name="Ardell D.H."/>
            <person name="Arguello R."/>
            <person name="Artieri C.G."/>
            <person name="Barbash D.A."/>
            <person name="Barker D."/>
            <person name="Barsanti P."/>
            <person name="Batterham P."/>
            <person name="Batzoglou S."/>
            <person name="Begun D."/>
            <person name="Bhutkar A."/>
            <person name="Blanco E."/>
            <person name="Bosak S.A."/>
            <person name="Bradley R.K."/>
            <person name="Brand A.D."/>
            <person name="Brent M.R."/>
            <person name="Brooks A.N."/>
            <person name="Brown R.H."/>
            <person name="Butlin R.K."/>
            <person name="Caggese C."/>
            <person name="Calvi B.R."/>
            <person name="Bernardo de Carvalho A."/>
            <person name="Caspi A."/>
            <person name="Castrezana S."/>
            <person name="Celniker S.E."/>
            <person name="Chang J.L."/>
            <person name="Chapple C."/>
            <person name="Chatterji S."/>
            <person name="Chinwalla A."/>
            <person name="Civetta A."/>
            <person name="Clifton S.W."/>
            <person name="Comeron J.M."/>
            <person name="Costello J.C."/>
            <person name="Coyne J.A."/>
            <person name="Daub J."/>
            <person name="David R.G."/>
            <person name="Delcher A.L."/>
            <person name="Delehaunty K."/>
            <person name="Do C.B."/>
            <person name="Ebling H."/>
            <person name="Edwards K."/>
            <person name="Eickbush T."/>
            <person name="Evans J.D."/>
            <person name="Filipski A."/>
            <person name="Findeiss S."/>
            <person name="Freyhult E."/>
            <person name="Fulton L."/>
            <person name="Fulton R."/>
            <person name="Garcia A.C."/>
            <person name="Gardiner A."/>
            <person name="Garfield D.A."/>
            <person name="Garvin B.E."/>
            <person name="Gibson G."/>
            <person name="Gilbert D."/>
            <person name="Gnerre S."/>
            <person name="Godfrey J."/>
            <person name="Good R."/>
            <person name="Gotea V."/>
            <person name="Gravely B."/>
            <person name="Greenberg A.J."/>
            <person name="Griffiths-Jones S."/>
            <person name="Gross S."/>
            <person name="Guigo R."/>
            <person name="Gustafson E.A."/>
            <person name="Haerty W."/>
            <person name="Hahn M.W."/>
            <person name="Halligan D.L."/>
            <person name="Halpern A.L."/>
            <person name="Halter G.M."/>
            <person name="Han M.V."/>
            <person name="Heger A."/>
            <person name="Hillier L."/>
            <person name="Hinrichs A.S."/>
            <person name="Holmes I."/>
            <person name="Hoskins R.A."/>
            <person name="Hubisz M.J."/>
            <person name="Hultmark D."/>
            <person name="Huntley M.A."/>
            <person name="Jaffe D.B."/>
            <person name="Jagadeeshan S."/>
            <person name="Jeck W.R."/>
            <person name="Johnson J."/>
            <person name="Jones C.D."/>
            <person name="Jordan W.C."/>
            <person name="Karpen G.H."/>
            <person name="Kataoka E."/>
            <person name="Keightley P.D."/>
            <person name="Kheradpour P."/>
            <person name="Kirkness E.F."/>
            <person name="Koerich L.B."/>
            <person name="Kristiansen K."/>
            <person name="Kudrna D."/>
            <person name="Kulathinal R.J."/>
            <person name="Kumar S."/>
            <person name="Kwok R."/>
            <person name="Lander E."/>
            <person name="Langley C.H."/>
            <person name="Lapoint R."/>
            <person name="Lazzaro B.P."/>
            <person name="Lee S.J."/>
            <person name="Levesque L."/>
            <person name="Li R."/>
            <person name="Lin C.F."/>
            <person name="Lin M.F."/>
            <person name="Lindblad-Toh K."/>
            <person name="Llopart A."/>
            <person name="Long M."/>
            <person name="Low L."/>
            <person name="Lozovsky E."/>
            <person name="Lu J."/>
            <person name="Luo M."/>
            <person name="Machado C.A."/>
            <person name="Makalowski W."/>
            <person name="Marzo M."/>
            <person name="Matsuda M."/>
            <person name="Matzkin L."/>
            <person name="McAllister B."/>
            <person name="McBride C.S."/>
            <person name="McKernan B."/>
            <person name="McKernan K."/>
            <person name="Mendez-Lago M."/>
            <person name="Minx P."/>
            <person name="Mollenhauer M.U."/>
            <person name="Montooth K."/>
            <person name="Mount S.M."/>
            <person name="Mu X."/>
            <person name="Myers E."/>
            <person name="Negre B."/>
            <person name="Newfeld S."/>
            <person name="Nielsen R."/>
            <person name="Noor M.A."/>
            <person name="O'Grady P."/>
            <person name="Pachter L."/>
            <person name="Papaceit M."/>
            <person name="Parisi M.J."/>
            <person name="Parisi M."/>
            <person name="Parts L."/>
            <person name="Pedersen J.S."/>
            <person name="Pesole G."/>
            <person name="Phillippy A.M."/>
            <person name="Ponting C.P."/>
            <person name="Pop M."/>
            <person name="Porcelli D."/>
            <person name="Powell J.R."/>
            <person name="Prohaska S."/>
            <person name="Pruitt K."/>
            <person name="Puig M."/>
            <person name="Quesneville H."/>
            <person name="Ram K.R."/>
            <person name="Rand D."/>
            <person name="Rasmussen M.D."/>
            <person name="Reed L.K."/>
            <person name="Reenan R."/>
            <person name="Reily A."/>
            <person name="Remington K.A."/>
            <person name="Rieger T.T."/>
            <person name="Ritchie M.G."/>
            <person name="Robin C."/>
            <person name="Rogers Y.H."/>
            <person name="Rohde C."/>
            <person name="Rozas J."/>
            <person name="Rubenfield M.J."/>
            <person name="Ruiz A."/>
            <person name="Russo S."/>
            <person name="Salzberg S.L."/>
            <person name="Sanchez-Gracia A."/>
            <person name="Saranga D.J."/>
            <person name="Sato H."/>
            <person name="Schaeffer S.W."/>
            <person name="Schatz M.C."/>
            <person name="Schlenke T."/>
            <person name="Schwartz R."/>
            <person name="Segarra C."/>
            <person name="Singh R.S."/>
            <person name="Sirot L."/>
            <person name="Sirota M."/>
            <person name="Sisneros N.B."/>
            <person name="Smith C.D."/>
            <person name="Smith T.F."/>
            <person name="Spieth J."/>
            <person name="Stage D.E."/>
            <person name="Stark A."/>
            <person name="Stephan W."/>
            <person name="Strausberg R.L."/>
            <person name="Strempel S."/>
            <person name="Sturgill D."/>
            <person name="Sutton G."/>
            <person name="Sutton G.G."/>
            <person name="Tao W."/>
            <person name="Teichmann S."/>
            <person name="Tobari Y.N."/>
            <person name="Tomimura Y."/>
            <person name="Tsolas J.M."/>
            <person name="Valente V.L."/>
            <person name="Venter E."/>
            <person name="Venter J.C."/>
            <person name="Vicario S."/>
            <person name="Vieira F.G."/>
            <person name="Vilella A.J."/>
            <person name="Villasante A."/>
            <person name="Walenz B."/>
            <person name="Wang J."/>
            <person name="Wasserman M."/>
            <person name="Watts T."/>
            <person name="Wilson D."/>
            <person name="Wilson R.K."/>
            <person name="Wing R.A."/>
            <person name="Wolfner M.F."/>
            <person name="Wong A."/>
            <person name="Wong G.K."/>
            <person name="Wu C.I."/>
            <person name="Wu G."/>
            <person name="Yamamoto D."/>
            <person name="Yang H.P."/>
            <person name="Yang S.P."/>
            <person name="Yorke J.A."/>
            <person name="Yoshida K."/>
            <person name="Zdobnov E."/>
            <person name="Zhang P."/>
            <person name="Zhang Y."/>
            <person name="Zimin A.V."/>
            <person name="Baldwin J."/>
            <person name="Abdouelleil A."/>
            <person name="Abdulkadir J."/>
            <person name="Abebe A."/>
            <person name="Abera B."/>
            <person name="Abreu J."/>
            <person name="Acer S.C."/>
            <person name="Aftuck L."/>
            <person name="Alexander A."/>
            <person name="An P."/>
            <person name="Anderson E."/>
            <person name="Anderson S."/>
            <person name="Arachi H."/>
            <person name="Azer M."/>
            <person name="Bachantsang P."/>
            <person name="Barry A."/>
            <person name="Bayul T."/>
            <person name="Berlin A."/>
            <person name="Bessette D."/>
            <person name="Bloom T."/>
            <person name="Blye J."/>
            <person name="Boguslavskiy L."/>
            <person name="Bonnet C."/>
            <person name="Boukhgalter B."/>
            <person name="Bourzgui I."/>
            <person name="Brown A."/>
            <person name="Cahill P."/>
            <person name="Channer S."/>
            <person name="Cheshatsang Y."/>
            <person name="Chuda L."/>
            <person name="Citroen M."/>
            <person name="Collymore A."/>
            <person name="Cooke P."/>
            <person name="Costello M."/>
            <person name="D'Aco K."/>
            <person name="Daza R."/>
            <person name="De Haan G."/>
            <person name="DeGray S."/>
            <person name="DeMaso C."/>
            <person name="Dhargay N."/>
            <person name="Dooley K."/>
            <person name="Dooley E."/>
            <person name="Doricent M."/>
            <person name="Dorje P."/>
            <person name="Dorjee K."/>
            <person name="Dupes A."/>
            <person name="Elong R."/>
            <person name="Falk J."/>
            <person name="Farina A."/>
            <person name="Faro S."/>
            <person name="Ferguson D."/>
            <person name="Fisher S."/>
            <person name="Foley C.D."/>
            <person name="Franke A."/>
            <person name="Friedrich D."/>
            <person name="Gadbois L."/>
            <person name="Gearin G."/>
            <person name="Gearin C.R."/>
            <person name="Giannoukos G."/>
            <person name="Goode T."/>
            <person name="Graham J."/>
            <person name="Grandbois E."/>
            <person name="Grewal S."/>
            <person name="Gyaltsen K."/>
            <person name="Hafez N."/>
            <person name="Hagos B."/>
            <person name="Hall J."/>
            <person name="Henson C."/>
            <person name="Hollinger A."/>
            <person name="Honan T."/>
            <person name="Huard M.D."/>
            <person name="Hughes L."/>
            <person name="Hurhula B."/>
            <person name="Husby M.E."/>
            <person name="Kamat A."/>
            <person name="Kanga B."/>
            <person name="Kashin S."/>
            <person name="Khazanovich D."/>
            <person name="Kisner P."/>
            <person name="Lance K."/>
            <person name="Lara M."/>
            <person name="Lee W."/>
            <person name="Lennon N."/>
            <person name="Letendre F."/>
            <person name="LeVine R."/>
            <person name="Lipovsky A."/>
            <person name="Liu X."/>
            <person name="Liu J."/>
            <person name="Liu S."/>
            <person name="Lokyitsang T."/>
            <person name="Lokyitsang Y."/>
            <person name="Lubonja R."/>
            <person name="Lui A."/>
            <person name="MacDonald P."/>
            <person name="Magnisalis V."/>
            <person name="Maru K."/>
            <person name="Matthews C."/>
            <person name="McCusker W."/>
            <person name="McDonough S."/>
            <person name="Mehta T."/>
            <person name="Meldrim J."/>
            <person name="Meneus L."/>
            <person name="Mihai O."/>
            <person name="Mihalev A."/>
            <person name="Mihova T."/>
            <person name="Mittelman R."/>
            <person name="Mlenga V."/>
            <person name="Montmayeur A."/>
            <person name="Mulrain L."/>
            <person name="Navidi A."/>
            <person name="Naylor J."/>
            <person name="Negash T."/>
            <person name="Nguyen T."/>
            <person name="Nguyen N."/>
            <person name="Nicol R."/>
            <person name="Norbu C."/>
            <person name="Norbu N."/>
            <person name="Novod N."/>
            <person name="O'Neill B."/>
            <person name="Osman S."/>
            <person name="Markiewicz E."/>
            <person name="Oyono O.L."/>
            <person name="Patti C."/>
            <person name="Phunkhang P."/>
            <person name="Pierre F."/>
            <person name="Priest M."/>
            <person name="Raghuraman S."/>
            <person name="Rege F."/>
            <person name="Reyes R."/>
            <person name="Rise C."/>
            <person name="Rogov P."/>
            <person name="Ross K."/>
            <person name="Ryan E."/>
            <person name="Settipalli S."/>
            <person name="Shea T."/>
            <person name="Sherpa N."/>
            <person name="Shi L."/>
            <person name="Shih D."/>
            <person name="Sparrow T."/>
            <person name="Spaulding J."/>
            <person name="Stalker J."/>
            <person name="Stange-Thomann N."/>
            <person name="Stavropoulos S."/>
            <person name="Stone C."/>
            <person name="Strader C."/>
            <person name="Tesfaye S."/>
            <person name="Thomson T."/>
            <person name="Thoulutsang Y."/>
            <person name="Thoulutsang D."/>
            <person name="Topham K."/>
            <person name="Topping I."/>
            <person name="Tsamla T."/>
            <person name="Vassiliev H."/>
            <person name="Vo A."/>
            <person name="Wangchuk T."/>
            <person name="Wangdi T."/>
            <person name="Weiand M."/>
            <person name="Wilkinson J."/>
            <person name="Wilson A."/>
            <person name="Yadav S."/>
            <person name="Young G."/>
            <person name="Yu Q."/>
            <person name="Zembek L."/>
            <person name="Zhong D."/>
            <person name="Zimmer A."/>
            <person name="Zwirko Z."/>
            <person name="Jaffe D.B."/>
            <person name="Alvarez P."/>
            <person name="Brockman W."/>
            <person name="Butler J."/>
            <person name="Chin C."/>
            <person name="Gnerre S."/>
            <person name="Grabherr M."/>
            <person name="Kleber M."/>
            <person name="Mauceli E."/>
            <person name="MacCallum I."/>
        </authorList>
    </citation>
    <scope>NUCLEOTIDE SEQUENCE [LARGE SCALE GENOMIC DNA]</scope>
    <source>
        <strain evidence="18">Tucson 15287-2541.00</strain>
    </source>
</reference>
<dbReference type="EMBL" id="CH916372">
    <property type="protein sequence ID" value="EDV99225.1"/>
    <property type="molecule type" value="Genomic_DNA"/>
</dbReference>
<dbReference type="SUPFAM" id="SSF55729">
    <property type="entry name" value="Acyl-CoA N-acyltransferases (Nat)"/>
    <property type="match status" value="1"/>
</dbReference>
<dbReference type="Pfam" id="PF17772">
    <property type="entry name" value="zf-MYST"/>
    <property type="match status" value="1"/>
</dbReference>
<dbReference type="FunFam" id="3.30.60.60:FF:000003">
    <property type="entry name" value="Histone acetyltransferase"/>
    <property type="match status" value="1"/>
</dbReference>
<dbReference type="Pfam" id="PF01530">
    <property type="entry name" value="zf-C2HC"/>
    <property type="match status" value="1"/>
</dbReference>
<feature type="active site" description="Proton donor/acceptor" evidence="13">
    <location>
        <position position="743"/>
    </location>
</feature>
<dbReference type="OMA" id="TLEACPM"/>
<dbReference type="PANTHER" id="PTHR10615">
    <property type="entry name" value="HISTONE ACETYLTRANSFERASE"/>
    <property type="match status" value="1"/>
</dbReference>
<dbReference type="GO" id="GO:0003713">
    <property type="term" value="F:transcription coactivator activity"/>
    <property type="evidence" value="ECO:0007669"/>
    <property type="project" value="EnsemblMetazoa"/>
</dbReference>
<dbReference type="Proteomes" id="UP000001070">
    <property type="component" value="Unassembled WGS sequence"/>
</dbReference>
<comment type="similarity">
    <text evidence="2 14">Belongs to the MYST (SAS/MOZ) family.</text>
</comment>
<proteinExistence type="inferred from homology"/>
<feature type="region of interest" description="Disordered" evidence="15">
    <location>
        <begin position="1"/>
        <end position="380"/>
    </location>
</feature>
<keyword evidence="10" id="KW-0805">Transcription regulation</keyword>
<feature type="domain" description="MYST-type HAT" evidence="16">
    <location>
        <begin position="563"/>
        <end position="841"/>
    </location>
</feature>
<evidence type="ECO:0000256" key="3">
    <source>
        <dbReference type="ARBA" id="ARBA00013184"/>
    </source>
</evidence>
<dbReference type="GO" id="GO:0031508">
    <property type="term" value="P:pericentric heterochromatin formation"/>
    <property type="evidence" value="ECO:0007669"/>
    <property type="project" value="EnsemblMetazoa"/>
</dbReference>
<dbReference type="GO" id="GO:0008270">
    <property type="term" value="F:zinc ion binding"/>
    <property type="evidence" value="ECO:0007669"/>
    <property type="project" value="UniProtKB-KW"/>
</dbReference>
<evidence type="ECO:0000256" key="2">
    <source>
        <dbReference type="ARBA" id="ARBA00010107"/>
    </source>
</evidence>
<keyword evidence="4" id="KW-0808">Transferase</keyword>
<feature type="compositionally biased region" description="Low complexity" evidence="15">
    <location>
        <begin position="333"/>
        <end position="347"/>
    </location>
</feature>
<dbReference type="GO" id="GO:0003682">
    <property type="term" value="F:chromatin binding"/>
    <property type="evidence" value="ECO:0007669"/>
    <property type="project" value="TreeGrafter"/>
</dbReference>
<dbReference type="GO" id="GO:0048190">
    <property type="term" value="P:wing disc dorsal/ventral pattern formation"/>
    <property type="evidence" value="ECO:0007669"/>
    <property type="project" value="EnsemblMetazoa"/>
</dbReference>
<evidence type="ECO:0000256" key="8">
    <source>
        <dbReference type="ARBA" id="ARBA00022853"/>
    </source>
</evidence>
<dbReference type="SMR" id="B4JQP5"/>
<organism evidence="18">
    <name type="scientific">Drosophila grimshawi</name>
    <name type="common">Hawaiian fruit fly</name>
    <name type="synonym">Idiomyia grimshawi</name>
    <dbReference type="NCBI Taxonomy" id="7222"/>
    <lineage>
        <taxon>Eukaryota</taxon>
        <taxon>Metazoa</taxon>
        <taxon>Ecdysozoa</taxon>
        <taxon>Arthropoda</taxon>
        <taxon>Hexapoda</taxon>
        <taxon>Insecta</taxon>
        <taxon>Pterygota</taxon>
        <taxon>Neoptera</taxon>
        <taxon>Endopterygota</taxon>
        <taxon>Diptera</taxon>
        <taxon>Brachycera</taxon>
        <taxon>Muscomorpha</taxon>
        <taxon>Ephydroidea</taxon>
        <taxon>Drosophilidae</taxon>
        <taxon>Drosophila</taxon>
        <taxon>Hawaiian Drosophila</taxon>
    </lineage>
</organism>
<protein>
    <recommendedName>
        <fullName evidence="3 14">Histone acetyltransferase</fullName>
        <ecNumber evidence="3 14">2.3.1.48</ecNumber>
    </recommendedName>
</protein>
<dbReference type="GO" id="GO:0140297">
    <property type="term" value="F:DNA-binding transcription factor binding"/>
    <property type="evidence" value="ECO:0007669"/>
    <property type="project" value="EnsemblMetazoa"/>
</dbReference>
<dbReference type="HOGENOM" id="CLU_011815_5_0_1"/>
<dbReference type="OrthoDB" id="787137at2759"/>
<dbReference type="GO" id="GO:0046529">
    <property type="term" value="P:imaginal disc fusion, thorax closure"/>
    <property type="evidence" value="ECO:0007669"/>
    <property type="project" value="EnsemblMetazoa"/>
</dbReference>
<dbReference type="FunFam" id="1.10.10.10:FF:000092">
    <property type="entry name" value="Histone acetyltransferase"/>
    <property type="match status" value="1"/>
</dbReference>
<dbReference type="InterPro" id="IPR036060">
    <property type="entry name" value="Znf_C2H2C_sf"/>
</dbReference>
<evidence type="ECO:0000256" key="4">
    <source>
        <dbReference type="ARBA" id="ARBA00022679"/>
    </source>
</evidence>
<keyword evidence="6" id="KW-0863">Zinc-finger</keyword>
<dbReference type="KEGG" id="dgr:6567191"/>
<feature type="compositionally biased region" description="Low complexity" evidence="15">
    <location>
        <begin position="67"/>
        <end position="101"/>
    </location>
</feature>
<dbReference type="Gene3D" id="4.10.320.30">
    <property type="match status" value="1"/>
</dbReference>
<keyword evidence="8" id="KW-0156">Chromatin regulator</keyword>
<evidence type="ECO:0000256" key="9">
    <source>
        <dbReference type="ARBA" id="ARBA00022990"/>
    </source>
</evidence>
<dbReference type="GO" id="GO:0036409">
    <property type="term" value="C:histone H3-K14 acetyltransferase complex"/>
    <property type="evidence" value="ECO:0007669"/>
    <property type="project" value="TreeGrafter"/>
</dbReference>
<dbReference type="InParanoid" id="B4JQP5"/>
<keyword evidence="5" id="KW-0479">Metal-binding</keyword>
<evidence type="ECO:0000256" key="6">
    <source>
        <dbReference type="ARBA" id="ARBA00022771"/>
    </source>
</evidence>